<name>A0A9W6CYZ4_9MICO</name>
<feature type="transmembrane region" description="Helical" evidence="1">
    <location>
        <begin position="62"/>
        <end position="80"/>
    </location>
</feature>
<dbReference type="Proteomes" id="UP001144396">
    <property type="component" value="Unassembled WGS sequence"/>
</dbReference>
<keyword evidence="1" id="KW-0472">Membrane</keyword>
<dbReference type="RefSeq" id="WP_281884643.1">
    <property type="nucleotide sequence ID" value="NZ_BSDP01000001.1"/>
</dbReference>
<comment type="caution">
    <text evidence="3">The sequence shown here is derived from an EMBL/GenBank/DDBJ whole genome shotgun (WGS) entry which is preliminary data.</text>
</comment>
<dbReference type="EMBL" id="BSDP01000001">
    <property type="protein sequence ID" value="GLI27802.1"/>
    <property type="molecule type" value="Genomic_DNA"/>
</dbReference>
<protein>
    <recommendedName>
        <fullName evidence="2">DUF4190 domain-containing protein</fullName>
    </recommendedName>
</protein>
<keyword evidence="1" id="KW-1133">Transmembrane helix</keyword>
<reference evidence="3" key="1">
    <citation type="submission" date="2022-12" db="EMBL/GenBank/DDBJ databases">
        <title>Reference genome sequencing for broad-spectrum identification of bacterial and archaeal isolates by mass spectrometry.</title>
        <authorList>
            <person name="Sekiguchi Y."/>
            <person name="Tourlousse D.M."/>
        </authorList>
    </citation>
    <scope>NUCLEOTIDE SEQUENCE</scope>
    <source>
        <strain evidence="3">14</strain>
    </source>
</reference>
<proteinExistence type="predicted"/>
<feature type="domain" description="DUF4190" evidence="2">
    <location>
        <begin position="58"/>
        <end position="112"/>
    </location>
</feature>
<dbReference type="InterPro" id="IPR025241">
    <property type="entry name" value="DUF4190"/>
</dbReference>
<evidence type="ECO:0000256" key="1">
    <source>
        <dbReference type="SAM" id="Phobius"/>
    </source>
</evidence>
<keyword evidence="1" id="KW-0812">Transmembrane</keyword>
<sequence>MSANPPHPDEPAAAAAADAVQAPAAGAEPAAVPNGIAIAALALGVVGIATGVWTVIPVLGVIAALVGFVPGMLAIILGAVGRHRARQLDGAGRGPATAGLVLGIVTLAVIVLTALAWVLIAGASAALERY</sequence>
<accession>A0A9W6CYZ4</accession>
<evidence type="ECO:0000313" key="4">
    <source>
        <dbReference type="Proteomes" id="UP001144396"/>
    </source>
</evidence>
<feature type="transmembrane region" description="Helical" evidence="1">
    <location>
        <begin position="36"/>
        <end position="56"/>
    </location>
</feature>
<evidence type="ECO:0000259" key="2">
    <source>
        <dbReference type="Pfam" id="PF13828"/>
    </source>
</evidence>
<feature type="transmembrane region" description="Helical" evidence="1">
    <location>
        <begin position="100"/>
        <end position="127"/>
    </location>
</feature>
<keyword evidence="4" id="KW-1185">Reference proteome</keyword>
<gene>
    <name evidence="3" type="ORF">ARHIZOSPH14_20440</name>
</gene>
<dbReference type="AlphaFoldDB" id="A0A9W6CYZ4"/>
<dbReference type="Pfam" id="PF13828">
    <property type="entry name" value="DUF4190"/>
    <property type="match status" value="1"/>
</dbReference>
<organism evidence="3 4">
    <name type="scientific">Agromyces rhizosphaerae</name>
    <dbReference type="NCBI Taxonomy" id="88374"/>
    <lineage>
        <taxon>Bacteria</taxon>
        <taxon>Bacillati</taxon>
        <taxon>Actinomycetota</taxon>
        <taxon>Actinomycetes</taxon>
        <taxon>Micrococcales</taxon>
        <taxon>Microbacteriaceae</taxon>
        <taxon>Agromyces</taxon>
    </lineage>
</organism>
<evidence type="ECO:0000313" key="3">
    <source>
        <dbReference type="EMBL" id="GLI27802.1"/>
    </source>
</evidence>